<dbReference type="InterPro" id="IPR019557">
    <property type="entry name" value="AminoTfrase-like_pln_mobile"/>
</dbReference>
<name>A0A7J9FUT4_9ROSI</name>
<sequence length="165" mass="19058">VDRVLQCYIRNISDPPSPLIENNLREEGFWHVANIGRGCKMDPKLISAFIEMWRPETYTFHLPCKECTITLEDVQLQLGLLVDGFVLTRSVQSDDSGAICYDLLGAILDNIYEGWIKMGWLRDKFLEPANDLNEVERIRYAQTYIHEIIGGYLMPDLSQNLVHLR</sequence>
<dbReference type="Proteomes" id="UP000593568">
    <property type="component" value="Unassembled WGS sequence"/>
</dbReference>
<dbReference type="EMBL" id="JABEZW010228993">
    <property type="protein sequence ID" value="MBA0789090.1"/>
    <property type="molecule type" value="Genomic_DNA"/>
</dbReference>
<proteinExistence type="predicted"/>
<evidence type="ECO:0000259" key="1">
    <source>
        <dbReference type="Pfam" id="PF10536"/>
    </source>
</evidence>
<reference evidence="2 3" key="1">
    <citation type="journal article" date="2019" name="Genome Biol. Evol.">
        <title>Insights into the evolution of the New World diploid cottons (Gossypium, subgenus Houzingenia) based on genome sequencing.</title>
        <authorList>
            <person name="Grover C.E."/>
            <person name="Arick M.A. 2nd"/>
            <person name="Thrash A."/>
            <person name="Conover J.L."/>
            <person name="Sanders W.S."/>
            <person name="Peterson D.G."/>
            <person name="Frelichowski J.E."/>
            <person name="Scheffler J.A."/>
            <person name="Scheffler B.E."/>
            <person name="Wendel J.F."/>
        </authorList>
    </citation>
    <scope>NUCLEOTIDE SEQUENCE [LARGE SCALE GENOMIC DNA]</scope>
    <source>
        <strain evidence="2">8</strain>
        <tissue evidence="2">Leaf</tissue>
    </source>
</reference>
<evidence type="ECO:0000313" key="2">
    <source>
        <dbReference type="EMBL" id="MBA0789090.1"/>
    </source>
</evidence>
<dbReference type="AlphaFoldDB" id="A0A7J9FUT4"/>
<protein>
    <recommendedName>
        <fullName evidence="1">Aminotransferase-like plant mobile domain-containing protein</fullName>
    </recommendedName>
</protein>
<dbReference type="PANTHER" id="PTHR46033">
    <property type="entry name" value="PROTEIN MAIN-LIKE 2"/>
    <property type="match status" value="1"/>
</dbReference>
<dbReference type="InterPro" id="IPR044824">
    <property type="entry name" value="MAIN-like"/>
</dbReference>
<dbReference type="Pfam" id="PF10536">
    <property type="entry name" value="PMD"/>
    <property type="match status" value="1"/>
</dbReference>
<feature type="non-terminal residue" evidence="2">
    <location>
        <position position="1"/>
    </location>
</feature>
<feature type="domain" description="Aminotransferase-like plant mobile" evidence="1">
    <location>
        <begin position="39"/>
        <end position="163"/>
    </location>
</feature>
<evidence type="ECO:0000313" key="3">
    <source>
        <dbReference type="Proteomes" id="UP000593568"/>
    </source>
</evidence>
<comment type="caution">
    <text evidence="2">The sequence shown here is derived from an EMBL/GenBank/DDBJ whole genome shotgun (WGS) entry which is preliminary data.</text>
</comment>
<accession>A0A7J9FUT4</accession>
<keyword evidence="3" id="KW-1185">Reference proteome</keyword>
<dbReference type="GO" id="GO:0010073">
    <property type="term" value="P:meristem maintenance"/>
    <property type="evidence" value="ECO:0007669"/>
    <property type="project" value="InterPro"/>
</dbReference>
<organism evidence="2 3">
    <name type="scientific">Gossypium trilobum</name>
    <dbReference type="NCBI Taxonomy" id="34281"/>
    <lineage>
        <taxon>Eukaryota</taxon>
        <taxon>Viridiplantae</taxon>
        <taxon>Streptophyta</taxon>
        <taxon>Embryophyta</taxon>
        <taxon>Tracheophyta</taxon>
        <taxon>Spermatophyta</taxon>
        <taxon>Magnoliopsida</taxon>
        <taxon>eudicotyledons</taxon>
        <taxon>Gunneridae</taxon>
        <taxon>Pentapetalae</taxon>
        <taxon>rosids</taxon>
        <taxon>malvids</taxon>
        <taxon>Malvales</taxon>
        <taxon>Malvaceae</taxon>
        <taxon>Malvoideae</taxon>
        <taxon>Gossypium</taxon>
    </lineage>
</organism>
<gene>
    <name evidence="2" type="ORF">Gotri_027402</name>
</gene>
<dbReference type="PANTHER" id="PTHR46033:SF8">
    <property type="entry name" value="PROTEIN MAINTENANCE OF MERISTEMS-LIKE"/>
    <property type="match status" value="1"/>
</dbReference>